<gene>
    <name evidence="7" type="ORF">ABMA28_007179</name>
</gene>
<dbReference type="InterPro" id="IPR013818">
    <property type="entry name" value="Lipase"/>
</dbReference>
<dbReference type="InterPro" id="IPR033906">
    <property type="entry name" value="Lipase_N"/>
</dbReference>
<dbReference type="CDD" id="cd00707">
    <property type="entry name" value="Pancreat_lipase_like"/>
    <property type="match status" value="1"/>
</dbReference>
<evidence type="ECO:0000256" key="3">
    <source>
        <dbReference type="ARBA" id="ARBA00022525"/>
    </source>
</evidence>
<evidence type="ECO:0000256" key="4">
    <source>
        <dbReference type="RuleBase" id="RU004262"/>
    </source>
</evidence>
<evidence type="ECO:0000256" key="2">
    <source>
        <dbReference type="ARBA" id="ARBA00010701"/>
    </source>
</evidence>
<comment type="caution">
    <text evidence="7">The sequence shown here is derived from an EMBL/GenBank/DDBJ whole genome shotgun (WGS) entry which is preliminary data.</text>
</comment>
<dbReference type="InterPro" id="IPR029058">
    <property type="entry name" value="AB_hydrolase_fold"/>
</dbReference>
<dbReference type="InterPro" id="IPR000734">
    <property type="entry name" value="TAG_lipase"/>
</dbReference>
<evidence type="ECO:0000256" key="5">
    <source>
        <dbReference type="SAM" id="SignalP"/>
    </source>
</evidence>
<dbReference type="PANTHER" id="PTHR11610:SF173">
    <property type="entry name" value="LIPASE DOMAIN-CONTAINING PROTEIN-RELATED"/>
    <property type="match status" value="1"/>
</dbReference>
<dbReference type="PANTHER" id="PTHR11610">
    <property type="entry name" value="LIPASE"/>
    <property type="match status" value="1"/>
</dbReference>
<dbReference type="Proteomes" id="UP001549921">
    <property type="component" value="Unassembled WGS sequence"/>
</dbReference>
<feature type="signal peptide" evidence="5">
    <location>
        <begin position="1"/>
        <end position="15"/>
    </location>
</feature>
<proteinExistence type="inferred from homology"/>
<dbReference type="GO" id="GO:0005576">
    <property type="term" value="C:extracellular region"/>
    <property type="evidence" value="ECO:0007669"/>
    <property type="project" value="UniProtKB-SubCell"/>
</dbReference>
<protein>
    <recommendedName>
        <fullName evidence="6">Lipase domain-containing protein</fullName>
    </recommendedName>
</protein>
<name>A0ABD0TQA2_LOXSC</name>
<accession>A0ABD0TQA2</accession>
<dbReference type="EMBL" id="JBEDNZ010000002">
    <property type="protein sequence ID" value="KAL0851363.1"/>
    <property type="molecule type" value="Genomic_DNA"/>
</dbReference>
<dbReference type="AlphaFoldDB" id="A0ABD0TQA2"/>
<keyword evidence="3" id="KW-0964">Secreted</keyword>
<comment type="subcellular location">
    <subcellularLocation>
        <location evidence="1">Secreted</location>
    </subcellularLocation>
</comment>
<evidence type="ECO:0000259" key="6">
    <source>
        <dbReference type="Pfam" id="PF00151"/>
    </source>
</evidence>
<dbReference type="SUPFAM" id="SSF53474">
    <property type="entry name" value="alpha/beta-Hydrolases"/>
    <property type="match status" value="1"/>
</dbReference>
<dbReference type="Gene3D" id="3.40.50.1820">
    <property type="entry name" value="alpha/beta hydrolase"/>
    <property type="match status" value="1"/>
</dbReference>
<reference evidence="7 8" key="1">
    <citation type="submission" date="2024-06" db="EMBL/GenBank/DDBJ databases">
        <title>A chromosome-level genome assembly of beet webworm, Loxostege sticticalis.</title>
        <authorList>
            <person name="Zhang Y."/>
        </authorList>
    </citation>
    <scope>NUCLEOTIDE SEQUENCE [LARGE SCALE GENOMIC DNA]</scope>
    <source>
        <strain evidence="7">AQ028</strain>
        <tissue evidence="7">Male pupae</tissue>
    </source>
</reference>
<evidence type="ECO:0000313" key="7">
    <source>
        <dbReference type="EMBL" id="KAL0851363.1"/>
    </source>
</evidence>
<keyword evidence="5" id="KW-0732">Signal</keyword>
<evidence type="ECO:0000313" key="8">
    <source>
        <dbReference type="Proteomes" id="UP001549921"/>
    </source>
</evidence>
<feature type="chain" id="PRO_5044826956" description="Lipase domain-containing protein" evidence="5">
    <location>
        <begin position="16"/>
        <end position="329"/>
    </location>
</feature>
<organism evidence="7 8">
    <name type="scientific">Loxostege sticticalis</name>
    <name type="common">Beet webworm moth</name>
    <dbReference type="NCBI Taxonomy" id="481309"/>
    <lineage>
        <taxon>Eukaryota</taxon>
        <taxon>Metazoa</taxon>
        <taxon>Ecdysozoa</taxon>
        <taxon>Arthropoda</taxon>
        <taxon>Hexapoda</taxon>
        <taxon>Insecta</taxon>
        <taxon>Pterygota</taxon>
        <taxon>Neoptera</taxon>
        <taxon>Endopterygota</taxon>
        <taxon>Lepidoptera</taxon>
        <taxon>Glossata</taxon>
        <taxon>Ditrysia</taxon>
        <taxon>Pyraloidea</taxon>
        <taxon>Crambidae</taxon>
        <taxon>Pyraustinae</taxon>
        <taxon>Loxostege</taxon>
    </lineage>
</organism>
<feature type="domain" description="Lipase" evidence="6">
    <location>
        <begin position="66"/>
        <end position="301"/>
    </location>
</feature>
<dbReference type="PRINTS" id="PR00821">
    <property type="entry name" value="TAGLIPASE"/>
</dbReference>
<dbReference type="Pfam" id="PF00151">
    <property type="entry name" value="Lipase"/>
    <property type="match status" value="1"/>
</dbReference>
<sequence length="329" mass="36605">MIYTILLSVVIAATAANVIKDPVQGYKEGDRFFYFPGDGDNIVHLVDTLEPVDEAFLRSYGRSPNDNEYWLFTRANPTNAQVIQPYNIDSLFHSNFDGSKPTKFIAHGWNGRGSNDMNLHITQAFLEDGDVNVIVLDWHRLANRNYITARNGVPGAGRGLGQFINWLASLGVSYDSMHLVGFSLGAHLVGNAGRETGSKVRRITALDPAGPLWENNRDRLVKTDAQYVEVIHTNTVFLGFHDPCGDADFYPNGGRIMPGCWTNNCSHGRAVDYMVASIRHNRFLANECRTMTNVQRNLCTGAVFLMGNSDLHKNGSGIFRVNTGRNYPF</sequence>
<evidence type="ECO:0000256" key="1">
    <source>
        <dbReference type="ARBA" id="ARBA00004613"/>
    </source>
</evidence>
<comment type="similarity">
    <text evidence="2 4">Belongs to the AB hydrolase superfamily. Lipase family.</text>
</comment>